<dbReference type="Proteomes" id="UP000321062">
    <property type="component" value="Chromosome"/>
</dbReference>
<dbReference type="KEGG" id="yti:FNA67_09765"/>
<dbReference type="EMBL" id="CP041690">
    <property type="protein sequence ID" value="QEE20439.1"/>
    <property type="molecule type" value="Genomic_DNA"/>
</dbReference>
<name>A0A5B9DP13_9HYPH</name>
<dbReference type="AlphaFoldDB" id="A0A5B9DP13"/>
<protein>
    <submittedName>
        <fullName evidence="1">Uncharacterized protein</fullName>
    </submittedName>
</protein>
<dbReference type="RefSeq" id="WP_147655911.1">
    <property type="nucleotide sequence ID" value="NZ_BMFM01000001.1"/>
</dbReference>
<sequence>MNRKTALTRLPAEKLNAWRNYHTEALALAAEYGRRSPKDEAALKEIERELCQRKRCTATPAK</sequence>
<organism evidence="1 2">
    <name type="scientific">Paradevosia tibetensis</name>
    <dbReference type="NCBI Taxonomy" id="1447062"/>
    <lineage>
        <taxon>Bacteria</taxon>
        <taxon>Pseudomonadati</taxon>
        <taxon>Pseudomonadota</taxon>
        <taxon>Alphaproteobacteria</taxon>
        <taxon>Hyphomicrobiales</taxon>
        <taxon>Devosiaceae</taxon>
        <taxon>Paradevosia</taxon>
    </lineage>
</organism>
<keyword evidence="2" id="KW-1185">Reference proteome</keyword>
<reference evidence="1 2" key="1">
    <citation type="journal article" date="2015" name="Int. J. Syst. Evol. Microbiol.">
        <title>Youhaiella tibetensis gen. nov., sp. nov., isolated from subsurface sediment.</title>
        <authorList>
            <person name="Wang Y.X."/>
            <person name="Huang F.Q."/>
            <person name="Nogi Y."/>
            <person name="Pang S.J."/>
            <person name="Wang P.K."/>
            <person name="Lv J."/>
        </authorList>
    </citation>
    <scope>NUCLEOTIDE SEQUENCE [LARGE SCALE GENOMIC DNA]</scope>
    <source>
        <strain evidence="2">fig4</strain>
    </source>
</reference>
<evidence type="ECO:0000313" key="2">
    <source>
        <dbReference type="Proteomes" id="UP000321062"/>
    </source>
</evidence>
<accession>A0A5B9DP13</accession>
<proteinExistence type="predicted"/>
<evidence type="ECO:0000313" key="1">
    <source>
        <dbReference type="EMBL" id="QEE20439.1"/>
    </source>
</evidence>
<gene>
    <name evidence="1" type="ORF">FNA67_09765</name>
</gene>